<sequence>MIADTVISGSETDNMHTSRLASNDAIDAILNSHTFVGTNVHRGGSMEKEIGCWFAVRDHVRREDVRIEEVEQTSMLQFPTQSCGRAA</sequence>
<organism evidence="1 2">
    <name type="scientific">Rhizobium loti</name>
    <name type="common">Mesorhizobium loti</name>
    <dbReference type="NCBI Taxonomy" id="381"/>
    <lineage>
        <taxon>Bacteria</taxon>
        <taxon>Pseudomonadati</taxon>
        <taxon>Pseudomonadota</taxon>
        <taxon>Alphaproteobacteria</taxon>
        <taxon>Hyphomicrobiales</taxon>
        <taxon>Phyllobacteriaceae</taxon>
        <taxon>Mesorhizobium</taxon>
    </lineage>
</organism>
<proteinExistence type="predicted"/>
<evidence type="ECO:0000313" key="1">
    <source>
        <dbReference type="EMBL" id="KUM25833.1"/>
    </source>
</evidence>
<name>A0A117N346_RHILI</name>
<dbReference type="Proteomes" id="UP000053176">
    <property type="component" value="Unassembled WGS sequence"/>
</dbReference>
<comment type="caution">
    <text evidence="1">The sequence shown here is derived from an EMBL/GenBank/DDBJ whole genome shotgun (WGS) entry which is preliminary data.</text>
</comment>
<reference evidence="1 2" key="1">
    <citation type="submission" date="2015-12" db="EMBL/GenBank/DDBJ databases">
        <title>Draft genome sequence of Mesorhizobium sp. UFLA 01-765, a multitolerant efficient symbiont and plant-growth promoting strain isolated from Zn-mining soil using Leucaena leucocephala as a trap plant.</title>
        <authorList>
            <person name="Rangel W.M."/>
            <person name="Thijs S."/>
            <person name="Longatti S.M."/>
            <person name="Moreira F.M."/>
            <person name="Weyens N."/>
            <person name="Vangronsveld J."/>
            <person name="Van Hamme J.D."/>
            <person name="Bottos E.M."/>
            <person name="Rineau F."/>
        </authorList>
    </citation>
    <scope>NUCLEOTIDE SEQUENCE [LARGE SCALE GENOMIC DNA]</scope>
    <source>
        <strain evidence="1 2">UFLA 01-765</strain>
    </source>
</reference>
<dbReference type="EMBL" id="LPWA01000112">
    <property type="protein sequence ID" value="KUM25833.1"/>
    <property type="molecule type" value="Genomic_DNA"/>
</dbReference>
<dbReference type="AlphaFoldDB" id="A0A117N346"/>
<accession>A0A117N346</accession>
<evidence type="ECO:0000313" key="2">
    <source>
        <dbReference type="Proteomes" id="UP000053176"/>
    </source>
</evidence>
<protein>
    <submittedName>
        <fullName evidence="1">Uncharacterized protein</fullName>
    </submittedName>
</protein>
<gene>
    <name evidence="1" type="ORF">AU467_24270</name>
</gene>